<proteinExistence type="predicted"/>
<evidence type="ECO:0008006" key="3">
    <source>
        <dbReference type="Google" id="ProtNLM"/>
    </source>
</evidence>
<organism evidence="1 2">
    <name type="scientific">Moheibacter stercoris</name>
    <dbReference type="NCBI Taxonomy" id="1628251"/>
    <lineage>
        <taxon>Bacteria</taxon>
        <taxon>Pseudomonadati</taxon>
        <taxon>Bacteroidota</taxon>
        <taxon>Flavobacteriia</taxon>
        <taxon>Flavobacteriales</taxon>
        <taxon>Weeksellaceae</taxon>
        <taxon>Moheibacter</taxon>
    </lineage>
</organism>
<comment type="caution">
    <text evidence="1">The sequence shown here is derived from an EMBL/GenBank/DDBJ whole genome shotgun (WGS) entry which is preliminary data.</text>
</comment>
<sequence>MNYQIQYSSYVKDDLIDIKNWYSKINSTLPKHFISEFKSIIDYIKLYPNFF</sequence>
<protein>
    <recommendedName>
        <fullName evidence="3">ParE toxin of type II toxin-antitoxin system, parDE</fullName>
    </recommendedName>
</protein>
<name>A0ABV2LUF1_9FLAO</name>
<dbReference type="EMBL" id="JBEPMO010000009">
    <property type="protein sequence ID" value="MET3732190.1"/>
    <property type="molecule type" value="Genomic_DNA"/>
</dbReference>
<evidence type="ECO:0000313" key="1">
    <source>
        <dbReference type="EMBL" id="MET3732190.1"/>
    </source>
</evidence>
<accession>A0ABV2LUF1</accession>
<keyword evidence="2" id="KW-1185">Reference proteome</keyword>
<gene>
    <name evidence="1" type="ORF">ABID46_001777</name>
</gene>
<dbReference type="RefSeq" id="WP_354509173.1">
    <property type="nucleotide sequence ID" value="NZ_JBEPMO010000009.1"/>
</dbReference>
<dbReference type="Proteomes" id="UP001549146">
    <property type="component" value="Unassembled WGS sequence"/>
</dbReference>
<evidence type="ECO:0000313" key="2">
    <source>
        <dbReference type="Proteomes" id="UP001549146"/>
    </source>
</evidence>
<reference evidence="1 2" key="1">
    <citation type="submission" date="2024-06" db="EMBL/GenBank/DDBJ databases">
        <title>Genomic Encyclopedia of Type Strains, Phase IV (KMG-IV): sequencing the most valuable type-strain genomes for metagenomic binning, comparative biology and taxonomic classification.</title>
        <authorList>
            <person name="Goeker M."/>
        </authorList>
    </citation>
    <scope>NUCLEOTIDE SEQUENCE [LARGE SCALE GENOMIC DNA]</scope>
    <source>
        <strain evidence="1 2">DSM 29388</strain>
    </source>
</reference>